<proteinExistence type="predicted"/>
<reference evidence="1" key="1">
    <citation type="submission" date="2014-09" db="EMBL/GenBank/DDBJ databases">
        <authorList>
            <person name="Magalhaes I.L.F."/>
            <person name="Oliveira U."/>
            <person name="Santos F.R."/>
            <person name="Vidigal T.H.D.A."/>
            <person name="Brescovit A.D."/>
            <person name="Santos A.J."/>
        </authorList>
    </citation>
    <scope>NUCLEOTIDE SEQUENCE</scope>
    <source>
        <tissue evidence="1">Shoot tissue taken approximately 20 cm above the soil surface</tissue>
    </source>
</reference>
<reference evidence="1" key="2">
    <citation type="journal article" date="2015" name="Data Brief">
        <title>Shoot transcriptome of the giant reed, Arundo donax.</title>
        <authorList>
            <person name="Barrero R.A."/>
            <person name="Guerrero F.D."/>
            <person name="Moolhuijzen P."/>
            <person name="Goolsby J.A."/>
            <person name="Tidwell J."/>
            <person name="Bellgard S.E."/>
            <person name="Bellgard M.I."/>
        </authorList>
    </citation>
    <scope>NUCLEOTIDE SEQUENCE</scope>
    <source>
        <tissue evidence="1">Shoot tissue taken approximately 20 cm above the soil surface</tissue>
    </source>
</reference>
<dbReference type="EMBL" id="GBRH01199115">
    <property type="protein sequence ID" value="JAD98780.1"/>
    <property type="molecule type" value="Transcribed_RNA"/>
</dbReference>
<protein>
    <submittedName>
        <fullName evidence="1">Uncharacterized protein</fullName>
    </submittedName>
</protein>
<accession>A0A0A9ELP9</accession>
<organism evidence="1">
    <name type="scientific">Arundo donax</name>
    <name type="common">Giant reed</name>
    <name type="synonym">Donax arundinaceus</name>
    <dbReference type="NCBI Taxonomy" id="35708"/>
    <lineage>
        <taxon>Eukaryota</taxon>
        <taxon>Viridiplantae</taxon>
        <taxon>Streptophyta</taxon>
        <taxon>Embryophyta</taxon>
        <taxon>Tracheophyta</taxon>
        <taxon>Spermatophyta</taxon>
        <taxon>Magnoliopsida</taxon>
        <taxon>Liliopsida</taxon>
        <taxon>Poales</taxon>
        <taxon>Poaceae</taxon>
        <taxon>PACMAD clade</taxon>
        <taxon>Arundinoideae</taxon>
        <taxon>Arundineae</taxon>
        <taxon>Arundo</taxon>
    </lineage>
</organism>
<sequence length="126" mass="14056">MHDTNTRNSFTTFGKSAFKHTTESLTFFNTSSKSLALPPQLKSTEARILRATASKRSIICALTHSSNVATQNPCTRSGFKVEDSATRKKVHRLIAFTRSVRYFPLTSSARIRSHGSSCSTRQRTRS</sequence>
<evidence type="ECO:0000313" key="1">
    <source>
        <dbReference type="EMBL" id="JAD98780.1"/>
    </source>
</evidence>
<dbReference type="AlphaFoldDB" id="A0A0A9ELP9"/>
<name>A0A0A9ELP9_ARUDO</name>